<gene>
    <name evidence="2" type="ORF">ATW55_12765</name>
</gene>
<dbReference type="OrthoDB" id="9927168at2"/>
<name>A0A117SYL8_9BACL</name>
<proteinExistence type="predicted"/>
<feature type="signal peptide" evidence="1">
    <location>
        <begin position="1"/>
        <end position="26"/>
    </location>
</feature>
<dbReference type="AlphaFoldDB" id="A0A117SYL8"/>
<organism evidence="2 3">
    <name type="scientific">Ferroacidibacillus organovorans</name>
    <dbReference type="NCBI Taxonomy" id="1765683"/>
    <lineage>
        <taxon>Bacteria</taxon>
        <taxon>Bacillati</taxon>
        <taxon>Bacillota</taxon>
        <taxon>Bacilli</taxon>
        <taxon>Bacillales</taxon>
        <taxon>Alicyclobacillaceae</taxon>
        <taxon>Ferroacidibacillus</taxon>
    </lineage>
</organism>
<feature type="chain" id="PRO_5039076294" description="PepSY domain-containing protein" evidence="1">
    <location>
        <begin position="27"/>
        <end position="135"/>
    </location>
</feature>
<evidence type="ECO:0000313" key="3">
    <source>
        <dbReference type="Proteomes" id="UP000053557"/>
    </source>
</evidence>
<evidence type="ECO:0000256" key="1">
    <source>
        <dbReference type="SAM" id="SignalP"/>
    </source>
</evidence>
<evidence type="ECO:0000313" key="2">
    <source>
        <dbReference type="EMBL" id="KUO97173.1"/>
    </source>
</evidence>
<sequence length="135" mass="14351">MTTMMTRMNRGMIALLIAILSFVAGQQFTSTHTAYQNEASEVSTAGSSTSTATGTPTPVITTKTSTYKPPLSERINLADNAALRVVPGAKVHSIVATTMNGQPVWQIVLTKAASQNIEVTLTRPGNHILQIKPLA</sequence>
<protein>
    <recommendedName>
        <fullName evidence="4">PepSY domain-containing protein</fullName>
    </recommendedName>
</protein>
<dbReference type="EMBL" id="LPVJ01000006">
    <property type="protein sequence ID" value="KUO97173.1"/>
    <property type="molecule type" value="Genomic_DNA"/>
</dbReference>
<keyword evidence="3" id="KW-1185">Reference proteome</keyword>
<reference evidence="2 3" key="1">
    <citation type="submission" date="2015-12" db="EMBL/GenBank/DDBJ databases">
        <title>Draft genome sequence of Acidibacillus ferrooxidans ITV001, isolated from a chalcopyrite acid mine drainage site in Brazil.</title>
        <authorList>
            <person name="Dall'Agnol H."/>
            <person name="Nancucheo I."/>
            <person name="Johnson B."/>
            <person name="Oliveira R."/>
            <person name="Leite L."/>
            <person name="Pylro V."/>
            <person name="Nunes G.L."/>
            <person name="Tzotzos G."/>
            <person name="Fernandes G.R."/>
            <person name="Dutra J."/>
            <person name="Orellana S.C."/>
            <person name="Oliveira G."/>
        </authorList>
    </citation>
    <scope>NUCLEOTIDE SEQUENCE [LARGE SCALE GENOMIC DNA]</scope>
    <source>
        <strain evidence="3">ITV01</strain>
    </source>
</reference>
<dbReference type="RefSeq" id="WP_067711784.1">
    <property type="nucleotide sequence ID" value="NZ_LPVJ01000006.1"/>
</dbReference>
<keyword evidence="1" id="KW-0732">Signal</keyword>
<comment type="caution">
    <text evidence="2">The sequence shown here is derived from an EMBL/GenBank/DDBJ whole genome shotgun (WGS) entry which is preliminary data.</text>
</comment>
<evidence type="ECO:0008006" key="4">
    <source>
        <dbReference type="Google" id="ProtNLM"/>
    </source>
</evidence>
<dbReference type="Proteomes" id="UP000053557">
    <property type="component" value="Unassembled WGS sequence"/>
</dbReference>
<accession>A0A117SYL8</accession>